<evidence type="ECO:0000256" key="5">
    <source>
        <dbReference type="ARBA" id="ARBA00024029"/>
    </source>
</evidence>
<dbReference type="InterPro" id="IPR024087">
    <property type="entry name" value="Creatininase-like_sf"/>
</dbReference>
<dbReference type="STRING" id="631454.N177_1096"/>
<dbReference type="RefSeq" id="WP_023431241.1">
    <property type="nucleotide sequence ID" value="NZ_AWXZ01000016.1"/>
</dbReference>
<dbReference type="InterPro" id="IPR003785">
    <property type="entry name" value="Creatininase/forma_Hydrolase"/>
</dbReference>
<comment type="similarity">
    <text evidence="5">Belongs to the creatininase superfamily.</text>
</comment>
<protein>
    <submittedName>
        <fullName evidence="6">Creatinine amidohydrolase</fullName>
        <ecNumber evidence="6">3.5.2.10</ecNumber>
    </submittedName>
</protein>
<evidence type="ECO:0000256" key="4">
    <source>
        <dbReference type="ARBA" id="ARBA00022833"/>
    </source>
</evidence>
<dbReference type="EMBL" id="AWXZ01000016">
    <property type="protein sequence ID" value="ESR26237.1"/>
    <property type="molecule type" value="Genomic_DNA"/>
</dbReference>
<gene>
    <name evidence="6" type="ORF">N177_1096</name>
</gene>
<dbReference type="EC" id="3.5.2.10" evidence="6"/>
<dbReference type="GO" id="GO:0047789">
    <property type="term" value="F:creatininase activity"/>
    <property type="evidence" value="ECO:0007669"/>
    <property type="project" value="UniProtKB-EC"/>
</dbReference>
<dbReference type="AlphaFoldDB" id="V4R2Q5"/>
<sequence length="270" mass="28769">MRIPPSRHWDELMTEDLAGAETADWIAVLPIAATEQHGPHLPLGTDTMIGEGLLGRALEAMPGDLPVVVLPTLPYGKSDEHRAFPGTISLSAEILSAMIVEIGAGVLRAGIRKLVILSSHGGNSEAMSIAGRTLRLDFEMLVVATNWMRLGQPAGLFAQHELRHGIHAGDVETSLMLRLEPDLVRRDRVADFPSASEAIERRYGIFAGIGGTGMSWAMEDLNAAGAVGSAASATAAKGEASAAYSAGRLVTLLREIHDFRPEFFTNGRDG</sequence>
<evidence type="ECO:0000313" key="6">
    <source>
        <dbReference type="EMBL" id="ESR26237.1"/>
    </source>
</evidence>
<dbReference type="GO" id="GO:0046872">
    <property type="term" value="F:metal ion binding"/>
    <property type="evidence" value="ECO:0007669"/>
    <property type="project" value="UniProtKB-KW"/>
</dbReference>
<comment type="cofactor">
    <cofactor evidence="1">
        <name>Zn(2+)</name>
        <dbReference type="ChEBI" id="CHEBI:29105"/>
    </cofactor>
</comment>
<proteinExistence type="inferred from homology"/>
<accession>V4R2Q5</accession>
<dbReference type="PANTHER" id="PTHR35005">
    <property type="entry name" value="3-DEHYDRO-SCYLLO-INOSOSE HYDROLASE"/>
    <property type="match status" value="1"/>
</dbReference>
<evidence type="ECO:0000256" key="2">
    <source>
        <dbReference type="ARBA" id="ARBA00022723"/>
    </source>
</evidence>
<dbReference type="GO" id="GO:0016811">
    <property type="term" value="F:hydrolase activity, acting on carbon-nitrogen (but not peptide) bonds, in linear amides"/>
    <property type="evidence" value="ECO:0007669"/>
    <property type="project" value="TreeGrafter"/>
</dbReference>
<dbReference type="eggNOG" id="COG1402">
    <property type="taxonomic scope" value="Bacteria"/>
</dbReference>
<name>V4R2Q5_9HYPH</name>
<dbReference type="SUPFAM" id="SSF102215">
    <property type="entry name" value="Creatininase"/>
    <property type="match status" value="1"/>
</dbReference>
<dbReference type="Pfam" id="PF02633">
    <property type="entry name" value="Creatininase"/>
    <property type="match status" value="1"/>
</dbReference>
<keyword evidence="2" id="KW-0479">Metal-binding</keyword>
<evidence type="ECO:0000256" key="1">
    <source>
        <dbReference type="ARBA" id="ARBA00001947"/>
    </source>
</evidence>
<dbReference type="Gene3D" id="3.40.50.10310">
    <property type="entry name" value="Creatininase"/>
    <property type="match status" value="1"/>
</dbReference>
<keyword evidence="4" id="KW-0862">Zinc</keyword>
<dbReference type="PANTHER" id="PTHR35005:SF1">
    <property type="entry name" value="2-AMINO-5-FORMYLAMINO-6-RIBOSYLAMINOPYRIMIDIN-4(3H)-ONE 5'-MONOPHOSPHATE DEFORMYLASE"/>
    <property type="match status" value="1"/>
</dbReference>
<comment type="caution">
    <text evidence="6">The sequence shown here is derived from an EMBL/GenBank/DDBJ whole genome shotgun (WGS) entry which is preliminary data.</text>
</comment>
<dbReference type="GO" id="GO:0009231">
    <property type="term" value="P:riboflavin biosynthetic process"/>
    <property type="evidence" value="ECO:0007669"/>
    <property type="project" value="TreeGrafter"/>
</dbReference>
<dbReference type="PATRIC" id="fig|631454.5.peg.1081"/>
<keyword evidence="7" id="KW-1185">Reference proteome</keyword>
<dbReference type="Proteomes" id="UP000017819">
    <property type="component" value="Unassembled WGS sequence"/>
</dbReference>
<organism evidence="6 7">
    <name type="scientific">Lutibaculum baratangense AMV1</name>
    <dbReference type="NCBI Taxonomy" id="631454"/>
    <lineage>
        <taxon>Bacteria</taxon>
        <taxon>Pseudomonadati</taxon>
        <taxon>Pseudomonadota</taxon>
        <taxon>Alphaproteobacteria</taxon>
        <taxon>Hyphomicrobiales</taxon>
        <taxon>Tepidamorphaceae</taxon>
        <taxon>Lutibaculum</taxon>
    </lineage>
</organism>
<evidence type="ECO:0000256" key="3">
    <source>
        <dbReference type="ARBA" id="ARBA00022801"/>
    </source>
</evidence>
<evidence type="ECO:0000313" key="7">
    <source>
        <dbReference type="Proteomes" id="UP000017819"/>
    </source>
</evidence>
<keyword evidence="3 6" id="KW-0378">Hydrolase</keyword>
<reference evidence="6 7" key="1">
    <citation type="journal article" date="2014" name="Genome Announc.">
        <title>Draft Genome Sequence of Lutibaculum baratangense Strain AMV1T, Isolated from a Mud Volcano in Andamans, India.</title>
        <authorList>
            <person name="Singh A."/>
            <person name="Sreenivas A."/>
            <person name="Sathyanarayana Reddy G."/>
            <person name="Pinnaka A.K."/>
            <person name="Shivaji S."/>
        </authorList>
    </citation>
    <scope>NUCLEOTIDE SEQUENCE [LARGE SCALE GENOMIC DNA]</scope>
    <source>
        <strain evidence="6 7">AMV1</strain>
    </source>
</reference>